<accession>A0A399F1K7</accession>
<dbReference type="InterPro" id="IPR016477">
    <property type="entry name" value="Fructo-/Ketosamine-3-kinase"/>
</dbReference>
<dbReference type="EMBL" id="QWKZ01000012">
    <property type="protein sequence ID" value="RIH88461.1"/>
    <property type="molecule type" value="Genomic_DNA"/>
</dbReference>
<evidence type="ECO:0000313" key="2">
    <source>
        <dbReference type="EMBL" id="RIH88461.1"/>
    </source>
</evidence>
<keyword evidence="3" id="KW-1185">Reference proteome</keyword>
<keyword evidence="1 2" id="KW-0418">Kinase</keyword>
<dbReference type="PIRSF" id="PIRSF006221">
    <property type="entry name" value="Ketosamine-3-kinase"/>
    <property type="match status" value="1"/>
</dbReference>
<dbReference type="PANTHER" id="PTHR12149:SF8">
    <property type="entry name" value="PROTEIN-RIBULOSAMINE 3-KINASE"/>
    <property type="match status" value="1"/>
</dbReference>
<keyword evidence="1" id="KW-0808">Transferase</keyword>
<dbReference type="Proteomes" id="UP000265800">
    <property type="component" value="Unassembled WGS sequence"/>
</dbReference>
<dbReference type="Gene3D" id="3.30.200.20">
    <property type="entry name" value="Phosphorylase Kinase, domain 1"/>
    <property type="match status" value="1"/>
</dbReference>
<evidence type="ECO:0000256" key="1">
    <source>
        <dbReference type="PIRNR" id="PIRNR006221"/>
    </source>
</evidence>
<comment type="similarity">
    <text evidence="1">Belongs to the fructosamine kinase family.</text>
</comment>
<dbReference type="PANTHER" id="PTHR12149">
    <property type="entry name" value="FRUCTOSAMINE 3 KINASE-RELATED PROTEIN"/>
    <property type="match status" value="1"/>
</dbReference>
<dbReference type="Pfam" id="PF03881">
    <property type="entry name" value="Fructosamin_kin"/>
    <property type="match status" value="1"/>
</dbReference>
<dbReference type="Gene3D" id="3.90.1200.10">
    <property type="match status" value="1"/>
</dbReference>
<gene>
    <name evidence="2" type="ORF">Mlute_00588</name>
</gene>
<name>A0A399F1K7_9DEIN</name>
<comment type="caution">
    <text evidence="2">The sequence shown here is derived from an EMBL/GenBank/DDBJ whole genome shotgun (WGS) entry which is preliminary data.</text>
</comment>
<dbReference type="InterPro" id="IPR011009">
    <property type="entry name" value="Kinase-like_dom_sf"/>
</dbReference>
<dbReference type="RefSeq" id="WP_119359268.1">
    <property type="nucleotide sequence ID" value="NZ_QWKZ01000012.1"/>
</dbReference>
<organism evidence="2 3">
    <name type="scientific">Meiothermus luteus</name>
    <dbReference type="NCBI Taxonomy" id="2026184"/>
    <lineage>
        <taxon>Bacteria</taxon>
        <taxon>Thermotogati</taxon>
        <taxon>Deinococcota</taxon>
        <taxon>Deinococci</taxon>
        <taxon>Thermales</taxon>
        <taxon>Thermaceae</taxon>
        <taxon>Meiothermus</taxon>
    </lineage>
</organism>
<protein>
    <submittedName>
        <fullName evidence="2">Fructosamine kinase</fullName>
    </submittedName>
</protein>
<reference evidence="2 3" key="1">
    <citation type="submission" date="2018-08" db="EMBL/GenBank/DDBJ databases">
        <title>Meiothermus luteus KCTC 52599 genome sequencing project.</title>
        <authorList>
            <person name="Da Costa M.S."/>
            <person name="Albuquerque L."/>
            <person name="Raposo P."/>
            <person name="Froufe H.J.C."/>
            <person name="Barroso C.S."/>
            <person name="Egas C."/>
        </authorList>
    </citation>
    <scope>NUCLEOTIDE SEQUENCE [LARGE SCALE GENOMIC DNA]</scope>
    <source>
        <strain evidence="2 3">KCTC 52599</strain>
    </source>
</reference>
<evidence type="ECO:0000313" key="3">
    <source>
        <dbReference type="Proteomes" id="UP000265800"/>
    </source>
</evidence>
<proteinExistence type="inferred from homology"/>
<sequence>MRPAEILRLARLPQHPARPLPGGDTGRVWRAGPYVVKTCPNPPAGLFLAEARGLQALRGAEVRTPEVLWAGEEGLVLAYLPPGKPDWPALAEMLARLHRHKAPTYGSPVPAYLGRFALPGGTSDDWARFWAEKRMQPLLEATWGRLEGLEPRVEASLKTPLPQEGPVLIHGDLWHGNVLHAEEGPALLDPSAWWGERGVDLAMMRLFGGFPREFWEHYQAHYPIPPEVEAALPRYQLYYLLLHLHLFGSGYLPAIARTLG</sequence>
<dbReference type="SUPFAM" id="SSF56112">
    <property type="entry name" value="Protein kinase-like (PK-like)"/>
    <property type="match status" value="1"/>
</dbReference>
<dbReference type="GO" id="GO:0016301">
    <property type="term" value="F:kinase activity"/>
    <property type="evidence" value="ECO:0007669"/>
    <property type="project" value="UniProtKB-UniRule"/>
</dbReference>
<dbReference type="OrthoDB" id="5291879at2"/>
<dbReference type="AlphaFoldDB" id="A0A399F1K7"/>